<evidence type="ECO:0000313" key="1">
    <source>
        <dbReference type="EMBL" id="RDB76282.1"/>
    </source>
</evidence>
<proteinExistence type="predicted"/>
<dbReference type="AlphaFoldDB" id="A0A369MRH0"/>
<dbReference type="EMBL" id="PPTX01000022">
    <property type="protein sequence ID" value="RDB76282.1"/>
    <property type="molecule type" value="Genomic_DNA"/>
</dbReference>
<dbReference type="Proteomes" id="UP000253752">
    <property type="component" value="Unassembled WGS sequence"/>
</dbReference>
<dbReference type="InterPro" id="IPR009660">
    <property type="entry name" value="Phage_A500_Gp15"/>
</dbReference>
<dbReference type="Pfam" id="PF06854">
    <property type="entry name" value="Phage_Gp15"/>
    <property type="match status" value="1"/>
</dbReference>
<gene>
    <name evidence="1" type="ORF">C1872_12630</name>
</gene>
<accession>A0A369MRH0</accession>
<protein>
    <recommendedName>
        <fullName evidence="3">Bacteriophage Gp15 protein</fullName>
    </recommendedName>
</protein>
<dbReference type="RefSeq" id="WP_114516594.1">
    <property type="nucleotide sequence ID" value="NZ_CP176636.1"/>
</dbReference>
<sequence length="209" mass="22990">MDPNIVLGRAPSSVKVGGAPVSIATSFRAGIRAMQAADDPDLGDAGRAQAILLVYFGRGAVHDGVRRIELPDAVNADPPGALQAALGFLNLNEPQKPKRMLGKAAAKGARLWDWDYDAPRVIADFQREYGIDLTDPALDMHWWRFWPLFRGLGDSSLTMTAMAARGADPSEYEGDARRRLVERQRELALPARTEEERLRLTSLLWGLDV</sequence>
<organism evidence="1 2">
    <name type="scientific">Eggerthella lenta</name>
    <name type="common">Eubacterium lentum</name>
    <dbReference type="NCBI Taxonomy" id="84112"/>
    <lineage>
        <taxon>Bacteria</taxon>
        <taxon>Bacillati</taxon>
        <taxon>Actinomycetota</taxon>
        <taxon>Coriobacteriia</taxon>
        <taxon>Eggerthellales</taxon>
        <taxon>Eggerthellaceae</taxon>
        <taxon>Eggerthella</taxon>
    </lineage>
</organism>
<comment type="caution">
    <text evidence="1">The sequence shown here is derived from an EMBL/GenBank/DDBJ whole genome shotgun (WGS) entry which is preliminary data.</text>
</comment>
<name>A0A369MRH0_EGGLN</name>
<evidence type="ECO:0000313" key="2">
    <source>
        <dbReference type="Proteomes" id="UP000253752"/>
    </source>
</evidence>
<reference evidence="1 2" key="1">
    <citation type="journal article" date="2018" name="Elife">
        <title>Discovery and characterization of a prevalent human gut bacterial enzyme sufficient for the inactivation of a family of plant toxins.</title>
        <authorList>
            <person name="Koppel N."/>
            <person name="Bisanz J.E."/>
            <person name="Pandelia M.E."/>
            <person name="Turnbaugh P.J."/>
            <person name="Balskus E.P."/>
        </authorList>
    </citation>
    <scope>NUCLEOTIDE SEQUENCE [LARGE SCALE GENOMIC DNA]</scope>
    <source>
        <strain evidence="1 2">MR1 #12</strain>
    </source>
</reference>
<evidence type="ECO:0008006" key="3">
    <source>
        <dbReference type="Google" id="ProtNLM"/>
    </source>
</evidence>